<gene>
    <name evidence="2" type="ORF">NDU88_004145</name>
</gene>
<name>A0AAV7VIZ5_PLEWA</name>
<dbReference type="Proteomes" id="UP001066276">
    <property type="component" value="Chromosome 2_1"/>
</dbReference>
<sequence length="81" mass="8152">MTGVDVPRASQELAEEEGGSRAGAEVTAVSELTIGARSGGTAARYMGHGFRESGDPVAGTGKLVPGRQVLGVGKLQEALAQ</sequence>
<keyword evidence="3" id="KW-1185">Reference proteome</keyword>
<proteinExistence type="predicted"/>
<comment type="caution">
    <text evidence="2">The sequence shown here is derived from an EMBL/GenBank/DDBJ whole genome shotgun (WGS) entry which is preliminary data.</text>
</comment>
<accession>A0AAV7VIZ5</accession>
<feature type="region of interest" description="Disordered" evidence="1">
    <location>
        <begin position="1"/>
        <end position="25"/>
    </location>
</feature>
<dbReference type="EMBL" id="JANPWB010000003">
    <property type="protein sequence ID" value="KAJ1200321.1"/>
    <property type="molecule type" value="Genomic_DNA"/>
</dbReference>
<evidence type="ECO:0000313" key="2">
    <source>
        <dbReference type="EMBL" id="KAJ1200321.1"/>
    </source>
</evidence>
<organism evidence="2 3">
    <name type="scientific">Pleurodeles waltl</name>
    <name type="common">Iberian ribbed newt</name>
    <dbReference type="NCBI Taxonomy" id="8319"/>
    <lineage>
        <taxon>Eukaryota</taxon>
        <taxon>Metazoa</taxon>
        <taxon>Chordata</taxon>
        <taxon>Craniata</taxon>
        <taxon>Vertebrata</taxon>
        <taxon>Euteleostomi</taxon>
        <taxon>Amphibia</taxon>
        <taxon>Batrachia</taxon>
        <taxon>Caudata</taxon>
        <taxon>Salamandroidea</taxon>
        <taxon>Salamandridae</taxon>
        <taxon>Pleurodelinae</taxon>
        <taxon>Pleurodeles</taxon>
    </lineage>
</organism>
<protein>
    <submittedName>
        <fullName evidence="2">Uncharacterized protein</fullName>
    </submittedName>
</protein>
<evidence type="ECO:0000313" key="3">
    <source>
        <dbReference type="Proteomes" id="UP001066276"/>
    </source>
</evidence>
<evidence type="ECO:0000256" key="1">
    <source>
        <dbReference type="SAM" id="MobiDB-lite"/>
    </source>
</evidence>
<reference evidence="2" key="1">
    <citation type="journal article" date="2022" name="bioRxiv">
        <title>Sequencing and chromosome-scale assembly of the giantPleurodeles waltlgenome.</title>
        <authorList>
            <person name="Brown T."/>
            <person name="Elewa A."/>
            <person name="Iarovenko S."/>
            <person name="Subramanian E."/>
            <person name="Araus A.J."/>
            <person name="Petzold A."/>
            <person name="Susuki M."/>
            <person name="Suzuki K.-i.T."/>
            <person name="Hayashi T."/>
            <person name="Toyoda A."/>
            <person name="Oliveira C."/>
            <person name="Osipova E."/>
            <person name="Leigh N.D."/>
            <person name="Simon A."/>
            <person name="Yun M.H."/>
        </authorList>
    </citation>
    <scope>NUCLEOTIDE SEQUENCE</scope>
    <source>
        <strain evidence="2">20211129_DDA</strain>
        <tissue evidence="2">Liver</tissue>
    </source>
</reference>
<dbReference type="AlphaFoldDB" id="A0AAV7VIZ5"/>